<feature type="transmembrane region" description="Helical" evidence="6">
    <location>
        <begin position="193"/>
        <end position="212"/>
    </location>
</feature>
<comment type="similarity">
    <text evidence="6">Belongs to the CopD family.</text>
</comment>
<name>A0A540VV95_9GAMM</name>
<feature type="transmembrane region" description="Helical" evidence="6">
    <location>
        <begin position="119"/>
        <end position="137"/>
    </location>
</feature>
<dbReference type="InterPro" id="IPR008457">
    <property type="entry name" value="Cu-R_CopD_dom"/>
</dbReference>
<dbReference type="STRING" id="1260251.SPISAL_05115"/>
<feature type="transmembrane region" description="Helical" evidence="6">
    <location>
        <begin position="54"/>
        <end position="77"/>
    </location>
</feature>
<protein>
    <recommendedName>
        <fullName evidence="6">Copper resistance protein D</fullName>
    </recommendedName>
</protein>
<feature type="transmembrane region" description="Helical" evidence="6">
    <location>
        <begin position="20"/>
        <end position="42"/>
    </location>
</feature>
<dbReference type="GO" id="GO:0046688">
    <property type="term" value="P:response to copper ion"/>
    <property type="evidence" value="ECO:0007669"/>
    <property type="project" value="UniProtKB-UniRule"/>
</dbReference>
<evidence type="ECO:0000256" key="1">
    <source>
        <dbReference type="ARBA" id="ARBA00004651"/>
    </source>
</evidence>
<comment type="subcellular location">
    <subcellularLocation>
        <location evidence="6">Cell inner membrane</location>
        <topology evidence="6">Multi-pass membrane protein</topology>
    </subcellularLocation>
    <subcellularLocation>
        <location evidence="1">Cell membrane</location>
        <topology evidence="1">Multi-pass membrane protein</topology>
    </subcellularLocation>
</comment>
<feature type="transmembrane region" description="Helical" evidence="6">
    <location>
        <begin position="89"/>
        <end position="112"/>
    </location>
</feature>
<dbReference type="GO" id="GO:0006825">
    <property type="term" value="P:copper ion transport"/>
    <property type="evidence" value="ECO:0007669"/>
    <property type="project" value="InterPro"/>
</dbReference>
<dbReference type="Pfam" id="PF05425">
    <property type="entry name" value="CopD"/>
    <property type="match status" value="1"/>
</dbReference>
<keyword evidence="4 6" id="KW-1133">Transmembrane helix</keyword>
<evidence type="ECO:0000256" key="5">
    <source>
        <dbReference type="ARBA" id="ARBA00023136"/>
    </source>
</evidence>
<feature type="transmembrane region" description="Helical" evidence="6">
    <location>
        <begin position="149"/>
        <end position="173"/>
    </location>
</feature>
<accession>A0A540VV95</accession>
<organism evidence="8 9">
    <name type="scientific">Spiribacter salinus</name>
    <dbReference type="NCBI Taxonomy" id="1335746"/>
    <lineage>
        <taxon>Bacteria</taxon>
        <taxon>Pseudomonadati</taxon>
        <taxon>Pseudomonadota</taxon>
        <taxon>Gammaproteobacteria</taxon>
        <taxon>Chromatiales</taxon>
        <taxon>Ectothiorhodospiraceae</taxon>
        <taxon>Spiribacter</taxon>
    </lineage>
</organism>
<dbReference type="GO" id="GO:0005886">
    <property type="term" value="C:plasma membrane"/>
    <property type="evidence" value="ECO:0007669"/>
    <property type="project" value="UniProtKB-SubCell"/>
</dbReference>
<keyword evidence="2 6" id="KW-1003">Cell membrane</keyword>
<dbReference type="InterPro" id="IPR032694">
    <property type="entry name" value="CopC/D"/>
</dbReference>
<dbReference type="Proteomes" id="UP000315400">
    <property type="component" value="Unassembled WGS sequence"/>
</dbReference>
<evidence type="ECO:0000313" key="8">
    <source>
        <dbReference type="EMBL" id="TQF00686.1"/>
    </source>
</evidence>
<gene>
    <name evidence="8" type="ORF">FKY71_02415</name>
</gene>
<dbReference type="PANTHER" id="PTHR34820:SF4">
    <property type="entry name" value="INNER MEMBRANE PROTEIN YEBZ"/>
    <property type="match status" value="1"/>
</dbReference>
<feature type="domain" description="Copper resistance protein D" evidence="7">
    <location>
        <begin position="185"/>
        <end position="284"/>
    </location>
</feature>
<evidence type="ECO:0000256" key="6">
    <source>
        <dbReference type="RuleBase" id="RU369037"/>
    </source>
</evidence>
<keyword evidence="6" id="KW-0997">Cell inner membrane</keyword>
<feature type="transmembrane region" description="Helical" evidence="6">
    <location>
        <begin position="268"/>
        <end position="288"/>
    </location>
</feature>
<dbReference type="AlphaFoldDB" id="A0A540VV95"/>
<dbReference type="EMBL" id="VIFK01000007">
    <property type="protein sequence ID" value="TQF00686.1"/>
    <property type="molecule type" value="Genomic_DNA"/>
</dbReference>
<comment type="function">
    <text evidence="6">Involved in copper resistance.</text>
</comment>
<sequence>MLESLLPLSVIDLTAIAVKAAGYLAFLLAAGSALVLMVLAGLPGAEVRFLRRLVPAMALLAAVLAAARLGVEVVILAGDDWGAILDFELMMLILQGPTGLALGVQGLGLLLLMGVMLPGMIGLIAGFLGALAVATGFGLTGHTATVDGWWLNALIIVHLLGLSFWVGIFIPLYRVASYDLGHAGQVAAAFGRIAIWVVPILVAAGVLTFQQLTGGVGPAIKTSYGQLFAIKIALFSGVLLLAAINKLSLTPALARGERLAPAKMRRSLMLESLLIVAILLATASFTTLTGPQG</sequence>
<evidence type="ECO:0000259" key="7">
    <source>
        <dbReference type="Pfam" id="PF05425"/>
    </source>
</evidence>
<keyword evidence="6" id="KW-0186">Copper</keyword>
<evidence type="ECO:0000256" key="4">
    <source>
        <dbReference type="ARBA" id="ARBA00022989"/>
    </source>
</evidence>
<keyword evidence="5 6" id="KW-0472">Membrane</keyword>
<evidence type="ECO:0000256" key="2">
    <source>
        <dbReference type="ARBA" id="ARBA00022475"/>
    </source>
</evidence>
<feature type="transmembrane region" description="Helical" evidence="6">
    <location>
        <begin position="224"/>
        <end position="247"/>
    </location>
</feature>
<reference evidence="8 9" key="1">
    <citation type="submission" date="2019-06" db="EMBL/GenBank/DDBJ databases">
        <title>Metagenome assembled Genome of Spiribacter salinus SL48-SHIP from the microbial mat of Salt Lake 48 (Novosibirsk region, Russia).</title>
        <authorList>
            <person name="Shipova A."/>
            <person name="Rozanov A.S."/>
            <person name="Bryanskaya A.V."/>
            <person name="Peltek S.E."/>
        </authorList>
    </citation>
    <scope>NUCLEOTIDE SEQUENCE [LARGE SCALE GENOMIC DNA]</scope>
    <source>
        <strain evidence="8">SL48-SHIP-2</strain>
    </source>
</reference>
<dbReference type="PANTHER" id="PTHR34820">
    <property type="entry name" value="INNER MEMBRANE PROTEIN YEBZ"/>
    <property type="match status" value="1"/>
</dbReference>
<evidence type="ECO:0000256" key="3">
    <source>
        <dbReference type="ARBA" id="ARBA00022692"/>
    </source>
</evidence>
<evidence type="ECO:0000313" key="9">
    <source>
        <dbReference type="Proteomes" id="UP000315400"/>
    </source>
</evidence>
<proteinExistence type="inferred from homology"/>
<keyword evidence="3 6" id="KW-0812">Transmembrane</keyword>
<comment type="caution">
    <text evidence="8">The sequence shown here is derived from an EMBL/GenBank/DDBJ whole genome shotgun (WGS) entry which is preliminary data.</text>
</comment>